<dbReference type="OrthoDB" id="9779408at2"/>
<evidence type="ECO:0000256" key="7">
    <source>
        <dbReference type="ARBA" id="ARBA00023277"/>
    </source>
</evidence>
<evidence type="ECO:0000256" key="8">
    <source>
        <dbReference type="PIRNR" id="PIRNR005096"/>
    </source>
</evidence>
<keyword evidence="12" id="KW-0732">Signal</keyword>
<organism evidence="13 14">
    <name type="scientific">Mucilaginibacter pedocola</name>
    <dbReference type="NCBI Taxonomy" id="1792845"/>
    <lineage>
        <taxon>Bacteria</taxon>
        <taxon>Pseudomonadati</taxon>
        <taxon>Bacteroidota</taxon>
        <taxon>Sphingobacteriia</taxon>
        <taxon>Sphingobacteriales</taxon>
        <taxon>Sphingobacteriaceae</taxon>
        <taxon>Mucilaginibacter</taxon>
    </lineage>
</organism>
<sequence>MRNTFKNPTLALALAGSVLMAACNQSAPKSNTMTDTTATAATTVTLPPDSAFAKTIDGKETKLFTLKNKNGMIATVTNYGGRLVSLFVPDKDGKLTDVVLGFDNVDGFVNSKEPYYGATIGRFGNRIAKGKFTLDGKEYTLVTNNGPNTLHGGKPGFQSVVWDGKQVDSTTLELTYLAKDMEGGFPGNLNVKVVYSLTDDNAMKITYEATTDKATVVNLTNHAFYNLNGEGSGTTVLGHKVQIDADGYTPVDATLIPTGKVEPVKGTPFDFNTATTIGERIGVENEQLKNGKGYDHNWVLNKHDLTTPIATVVGDKTGIKMQIFTEEPAMQFYSGNFMAGANAMKGGKKDEFRTSFAMETQHYPDSPNQPSFPSTVLKPGQTYKTQSLYKFSVEK</sequence>
<dbReference type="GO" id="GO:0030246">
    <property type="term" value="F:carbohydrate binding"/>
    <property type="evidence" value="ECO:0007669"/>
    <property type="project" value="InterPro"/>
</dbReference>
<dbReference type="GO" id="GO:0004034">
    <property type="term" value="F:aldose 1-epimerase activity"/>
    <property type="evidence" value="ECO:0007669"/>
    <property type="project" value="UniProtKB-EC"/>
</dbReference>
<dbReference type="EC" id="5.1.3.3" evidence="8"/>
<dbReference type="InterPro" id="IPR047215">
    <property type="entry name" value="Galactose_mutarotase-like"/>
</dbReference>
<feature type="chain" id="PRO_5013295252" description="Aldose 1-epimerase" evidence="12">
    <location>
        <begin position="22"/>
        <end position="395"/>
    </location>
</feature>
<feature type="binding site" evidence="11">
    <location>
        <begin position="125"/>
        <end position="126"/>
    </location>
    <ligand>
        <name>beta-D-galactose</name>
        <dbReference type="ChEBI" id="CHEBI:27667"/>
    </ligand>
</feature>
<dbReference type="InterPro" id="IPR011013">
    <property type="entry name" value="Gal_mutarotase_sf_dom"/>
</dbReference>
<dbReference type="UniPathway" id="UPA00242"/>
<dbReference type="PANTHER" id="PTHR10091:SF0">
    <property type="entry name" value="GALACTOSE MUTAROTASE"/>
    <property type="match status" value="1"/>
</dbReference>
<dbReference type="InterPro" id="IPR015443">
    <property type="entry name" value="Aldose_1-epimerase"/>
</dbReference>
<comment type="pathway">
    <text evidence="2 8">Carbohydrate metabolism; hexose metabolism.</text>
</comment>
<protein>
    <recommendedName>
        <fullName evidence="8">Aldose 1-epimerase</fullName>
        <ecNumber evidence="8">5.1.3.3</ecNumber>
    </recommendedName>
</protein>
<dbReference type="Proteomes" id="UP000189739">
    <property type="component" value="Unassembled WGS sequence"/>
</dbReference>
<evidence type="ECO:0000313" key="13">
    <source>
        <dbReference type="EMBL" id="OOQ61831.1"/>
    </source>
</evidence>
<accession>A0A1S9PLL6</accession>
<dbReference type="STRING" id="1792845.BC343_01825"/>
<dbReference type="InterPro" id="IPR014718">
    <property type="entry name" value="GH-type_carb-bd"/>
</dbReference>
<proteinExistence type="inferred from homology"/>
<dbReference type="GO" id="GO:0033499">
    <property type="term" value="P:galactose catabolic process via UDP-galactose, Leloir pathway"/>
    <property type="evidence" value="ECO:0007669"/>
    <property type="project" value="TreeGrafter"/>
</dbReference>
<comment type="caution">
    <text evidence="13">The sequence shown here is derived from an EMBL/GenBank/DDBJ whole genome shotgun (WGS) entry which is preliminary data.</text>
</comment>
<dbReference type="AlphaFoldDB" id="A0A1S9PLL6"/>
<evidence type="ECO:0000256" key="1">
    <source>
        <dbReference type="ARBA" id="ARBA00001913"/>
    </source>
</evidence>
<evidence type="ECO:0000256" key="3">
    <source>
        <dbReference type="ARBA" id="ARBA00006206"/>
    </source>
</evidence>
<evidence type="ECO:0000256" key="11">
    <source>
        <dbReference type="PIRSR" id="PIRSR005096-3"/>
    </source>
</evidence>
<name>A0A1S9PLL6_9SPHI</name>
<comment type="catalytic activity">
    <reaction evidence="8">
        <text>alpha-D-glucose = beta-D-glucose</text>
        <dbReference type="Rhea" id="RHEA:10264"/>
        <dbReference type="ChEBI" id="CHEBI:15903"/>
        <dbReference type="ChEBI" id="CHEBI:17925"/>
        <dbReference type="EC" id="5.1.3.3"/>
    </reaction>
</comment>
<feature type="active site" description="Proton acceptor" evidence="9">
    <location>
        <position position="359"/>
    </location>
</feature>
<evidence type="ECO:0000256" key="2">
    <source>
        <dbReference type="ARBA" id="ARBA00005028"/>
    </source>
</evidence>
<evidence type="ECO:0000256" key="6">
    <source>
        <dbReference type="ARBA" id="ARBA00023235"/>
    </source>
</evidence>
<dbReference type="GO" id="GO:0005737">
    <property type="term" value="C:cytoplasm"/>
    <property type="evidence" value="ECO:0007669"/>
    <property type="project" value="TreeGrafter"/>
</dbReference>
<evidence type="ECO:0000256" key="4">
    <source>
        <dbReference type="ARBA" id="ARBA00011245"/>
    </source>
</evidence>
<feature type="active site" description="Proton donor" evidence="9">
    <location>
        <position position="222"/>
    </location>
</feature>
<dbReference type="RefSeq" id="WP_078346009.1">
    <property type="nucleotide sequence ID" value="NZ_MBTF01000001.1"/>
</dbReference>
<dbReference type="CDD" id="cd09019">
    <property type="entry name" value="galactose_mutarotase_like"/>
    <property type="match status" value="1"/>
</dbReference>
<dbReference type="GO" id="GO:0006006">
    <property type="term" value="P:glucose metabolic process"/>
    <property type="evidence" value="ECO:0007669"/>
    <property type="project" value="TreeGrafter"/>
</dbReference>
<comment type="subunit">
    <text evidence="4">Monomer.</text>
</comment>
<comment type="similarity">
    <text evidence="3 8">Belongs to the aldose epimerase family.</text>
</comment>
<comment type="cofactor">
    <cofactor evidence="1">
        <name>Ca(2+)</name>
        <dbReference type="ChEBI" id="CHEBI:29108"/>
    </cofactor>
</comment>
<dbReference type="Gene3D" id="2.70.98.10">
    <property type="match status" value="1"/>
</dbReference>
<dbReference type="PROSITE" id="PS51257">
    <property type="entry name" value="PROKAR_LIPOPROTEIN"/>
    <property type="match status" value="1"/>
</dbReference>
<dbReference type="InterPro" id="IPR008183">
    <property type="entry name" value="Aldose_1/G6P_1-epimerase"/>
</dbReference>
<evidence type="ECO:0000256" key="10">
    <source>
        <dbReference type="PIRSR" id="PIRSR005096-2"/>
    </source>
</evidence>
<dbReference type="Pfam" id="PF01263">
    <property type="entry name" value="Aldose_epim"/>
    <property type="match status" value="1"/>
</dbReference>
<dbReference type="SUPFAM" id="SSF74650">
    <property type="entry name" value="Galactose mutarotase-like"/>
    <property type="match status" value="1"/>
</dbReference>
<feature type="binding site" evidence="10">
    <location>
        <position position="295"/>
    </location>
    <ligand>
        <name>beta-D-galactose</name>
        <dbReference type="ChEBI" id="CHEBI:27667"/>
    </ligand>
</feature>
<evidence type="ECO:0000313" key="14">
    <source>
        <dbReference type="Proteomes" id="UP000189739"/>
    </source>
</evidence>
<dbReference type="NCBIfam" id="NF008277">
    <property type="entry name" value="PRK11055.1"/>
    <property type="match status" value="1"/>
</dbReference>
<dbReference type="EMBL" id="MBTF01000001">
    <property type="protein sequence ID" value="OOQ61831.1"/>
    <property type="molecule type" value="Genomic_DNA"/>
</dbReference>
<keyword evidence="5" id="KW-0106">Calcium</keyword>
<keyword evidence="14" id="KW-1185">Reference proteome</keyword>
<evidence type="ECO:0000256" key="9">
    <source>
        <dbReference type="PIRSR" id="PIRSR005096-1"/>
    </source>
</evidence>
<dbReference type="PIRSF" id="PIRSF005096">
    <property type="entry name" value="GALM"/>
    <property type="match status" value="1"/>
</dbReference>
<reference evidence="13 14" key="1">
    <citation type="submission" date="2016-07" db="EMBL/GenBank/DDBJ databases">
        <title>Genomic analysis of zinc-resistant bacterium Mucilaginibacter pedocola TBZ30.</title>
        <authorList>
            <person name="Huang J."/>
            <person name="Tang J."/>
        </authorList>
    </citation>
    <scope>NUCLEOTIDE SEQUENCE [LARGE SCALE GENOMIC DNA]</scope>
    <source>
        <strain evidence="13 14">TBZ30</strain>
    </source>
</reference>
<evidence type="ECO:0000256" key="12">
    <source>
        <dbReference type="SAM" id="SignalP"/>
    </source>
</evidence>
<keyword evidence="6 8" id="KW-0413">Isomerase</keyword>
<feature type="signal peptide" evidence="12">
    <location>
        <begin position="1"/>
        <end position="21"/>
    </location>
</feature>
<dbReference type="PANTHER" id="PTHR10091">
    <property type="entry name" value="ALDOSE-1-EPIMERASE"/>
    <property type="match status" value="1"/>
</dbReference>
<evidence type="ECO:0000256" key="5">
    <source>
        <dbReference type="ARBA" id="ARBA00022837"/>
    </source>
</evidence>
<gene>
    <name evidence="13" type="ORF">BC343_01825</name>
</gene>
<keyword evidence="7 8" id="KW-0119">Carbohydrate metabolism</keyword>